<dbReference type="RefSeq" id="WP_198134411.1">
    <property type="nucleotide sequence ID" value="NZ_AVPG01000010.1"/>
</dbReference>
<dbReference type="eggNOG" id="ENOG5033BJ8">
    <property type="taxonomic scope" value="Bacteria"/>
</dbReference>
<dbReference type="AlphaFoldDB" id="A0A0A5G6V7"/>
<sequence>MTKRKVMHNAAGKNNNTPTESMASVELTNETISREKLDRVGNRNSKHGYQGEED</sequence>
<proteinExistence type="predicted"/>
<feature type="compositionally biased region" description="Basic and acidic residues" evidence="1">
    <location>
        <begin position="32"/>
        <end position="41"/>
    </location>
</feature>
<dbReference type="Proteomes" id="UP000030401">
    <property type="component" value="Unassembled WGS sequence"/>
</dbReference>
<feature type="region of interest" description="Disordered" evidence="1">
    <location>
        <begin position="1"/>
        <end position="54"/>
    </location>
</feature>
<feature type="compositionally biased region" description="Polar residues" evidence="1">
    <location>
        <begin position="12"/>
        <end position="31"/>
    </location>
</feature>
<comment type="caution">
    <text evidence="2">The sequence shown here is derived from an EMBL/GenBank/DDBJ whole genome shotgun (WGS) entry which is preliminary data.</text>
</comment>
<evidence type="ECO:0000313" key="3">
    <source>
        <dbReference type="Proteomes" id="UP000030401"/>
    </source>
</evidence>
<gene>
    <name evidence="2" type="ORF">N784_03010</name>
</gene>
<protein>
    <submittedName>
        <fullName evidence="2">Stage 0 sporulation regulatory protein</fullName>
    </submittedName>
</protein>
<accession>A0A0A5G6V7</accession>
<evidence type="ECO:0000256" key="1">
    <source>
        <dbReference type="SAM" id="MobiDB-lite"/>
    </source>
</evidence>
<keyword evidence="3" id="KW-1185">Reference proteome</keyword>
<evidence type="ECO:0000313" key="2">
    <source>
        <dbReference type="EMBL" id="KGX86840.1"/>
    </source>
</evidence>
<reference evidence="2 3" key="1">
    <citation type="submission" date="2013-08" db="EMBL/GenBank/DDBJ databases">
        <authorList>
            <person name="Huang J."/>
            <person name="Wang G."/>
        </authorList>
    </citation>
    <scope>NUCLEOTIDE SEQUENCE [LARGE SCALE GENOMIC DNA]</scope>
    <source>
        <strain evidence="2 3">JSM 072002</strain>
    </source>
</reference>
<name>A0A0A5G6V7_9BACI</name>
<dbReference type="EMBL" id="AVPG01000010">
    <property type="protein sequence ID" value="KGX86840.1"/>
    <property type="molecule type" value="Genomic_DNA"/>
</dbReference>
<organism evidence="2 3">
    <name type="scientific">Pontibacillus litoralis JSM 072002</name>
    <dbReference type="NCBI Taxonomy" id="1385512"/>
    <lineage>
        <taxon>Bacteria</taxon>
        <taxon>Bacillati</taxon>
        <taxon>Bacillota</taxon>
        <taxon>Bacilli</taxon>
        <taxon>Bacillales</taxon>
        <taxon>Bacillaceae</taxon>
        <taxon>Pontibacillus</taxon>
    </lineage>
</organism>